<dbReference type="InterPro" id="IPR003010">
    <property type="entry name" value="C-N_Hydrolase"/>
</dbReference>
<feature type="transmembrane region" description="Helical" evidence="9">
    <location>
        <begin position="150"/>
        <end position="175"/>
    </location>
</feature>
<dbReference type="Pfam" id="PF00795">
    <property type="entry name" value="CN_hydrolase"/>
    <property type="match status" value="1"/>
</dbReference>
<sequence>MSVRSTSERSAVLRNLLGSVVAGLLLFASFPPRPLWFLAPVGVAVLVLVLTSGTSKRGGFGYGAIAGLGFFVPLLPWIGIYVGPLPWLALAGVCALYVGLFGVVTRIVADLPYATVWIAMAWSLSEWVRSSWPFGGFPWGRLAFGQADGILLPIANLGGAPLLSFAVALCGSALATVVRAGVERDRAAILGGVAAFALAPIVAGVVWPFLPGMASGDRHVTVAAIQGSVPRLGLEFNAQRRKVLDNHVAETMRLADDVRAGRAPKPDVVIWPENSSDIDPYRNSDASGEITAAAAAVGAPILVGAVLTNDDRTTTNSVIAWTAESGPGSRHDKRIIQPFGEYLPWRGFFRLFSSYADSAGYFVPGHGDGTVTAAGLRIGVATCYEVAFDRALKDSVRAGAQLLAVPTNNATFGDSEMTYQQLAMSRVRAVEHGRAVVVAATSGVSAIIAPDGSVSRESDLFVPATLLEQVPLRTGTTLATRLGPIPEIVLGLGAIVAMIVGFRRTRGAQGTTGKFSQAAAGEIVTPAAAGRTDTPGIPAGRNSMAAGNLGQVSAKTLVIIPTYDERENLPIIIGRLHAALPATHVLVVDDGSPDGTGAVADELAAASEGKISVMHRTEKNGLGAAYIAGFRWGLERDYQVLVEMDADGSHAPEQLHRLLHQVDAGADLVIGSRYVPGGTVVNWPKRREFLSRGGNVYSRLALGVKIKDITGGYRAYRREILEALDLDTVESHGYCFQVDLAWRLIQKGAVVVEVPITFTEREIGESKMSGNIVREALLKVTAWGFKNRIQKLKALTTRKKSSAAA</sequence>
<dbReference type="GO" id="GO:0042158">
    <property type="term" value="P:lipoprotein biosynthetic process"/>
    <property type="evidence" value="ECO:0007669"/>
    <property type="project" value="UniProtKB-UniRule"/>
</dbReference>
<dbReference type="InterPro" id="IPR036526">
    <property type="entry name" value="C-N_Hydrolase_sf"/>
</dbReference>
<evidence type="ECO:0000256" key="2">
    <source>
        <dbReference type="ARBA" id="ARBA00022475"/>
    </source>
</evidence>
<comment type="pathway">
    <text evidence="9">Protein modification; lipoprotein biosynthesis (N-acyl transfer).</text>
</comment>
<dbReference type="InterPro" id="IPR045378">
    <property type="entry name" value="LNT_N"/>
</dbReference>
<keyword evidence="7 9" id="KW-0012">Acyltransferase</keyword>
<dbReference type="Pfam" id="PF00535">
    <property type="entry name" value="Glycos_transf_2"/>
    <property type="match status" value="1"/>
</dbReference>
<organism evidence="11 12">
    <name type="scientific">Antrihabitans stalagmiti</name>
    <dbReference type="NCBI Taxonomy" id="2799499"/>
    <lineage>
        <taxon>Bacteria</taxon>
        <taxon>Bacillati</taxon>
        <taxon>Actinomycetota</taxon>
        <taxon>Actinomycetes</taxon>
        <taxon>Mycobacteriales</taxon>
        <taxon>Nocardiaceae</taxon>
        <taxon>Antrihabitans</taxon>
    </lineage>
</organism>
<dbReference type="PROSITE" id="PS50263">
    <property type="entry name" value="CN_HYDROLASE"/>
    <property type="match status" value="1"/>
</dbReference>
<dbReference type="HAMAP" id="MF_01148">
    <property type="entry name" value="Lnt"/>
    <property type="match status" value="1"/>
</dbReference>
<feature type="transmembrane region" description="Helical" evidence="9">
    <location>
        <begin position="12"/>
        <end position="30"/>
    </location>
</feature>
<accession>A0A934NLY7</accession>
<comment type="catalytic activity">
    <reaction evidence="8">
        <text>a di-trans,poly-cis-dolichyl phosphate + GDP-alpha-D-mannose = a di-trans,poly-cis-dolichyl beta-D-mannosyl phosphate + GDP</text>
        <dbReference type="Rhea" id="RHEA:21184"/>
        <dbReference type="Rhea" id="RHEA-COMP:19498"/>
        <dbReference type="Rhea" id="RHEA-COMP:19501"/>
        <dbReference type="ChEBI" id="CHEBI:57527"/>
        <dbReference type="ChEBI" id="CHEBI:57683"/>
        <dbReference type="ChEBI" id="CHEBI:58189"/>
        <dbReference type="ChEBI" id="CHEBI:58211"/>
        <dbReference type="EC" id="2.4.1.83"/>
    </reaction>
</comment>
<dbReference type="Gene3D" id="3.60.110.10">
    <property type="entry name" value="Carbon-nitrogen hydrolase"/>
    <property type="match status" value="1"/>
</dbReference>
<dbReference type="PANTHER" id="PTHR38686">
    <property type="entry name" value="APOLIPOPROTEIN N-ACYLTRANSFERASE"/>
    <property type="match status" value="1"/>
</dbReference>
<reference evidence="11" key="1">
    <citation type="submission" date="2020-12" db="EMBL/GenBank/DDBJ databases">
        <title>Antrihabitans popcorni sp. nov. and Antrihabitans auranticaus sp. nov., isolated from a larva cave.</title>
        <authorList>
            <person name="Lee S.D."/>
            <person name="Kim I.S."/>
        </authorList>
    </citation>
    <scope>NUCLEOTIDE SEQUENCE</scope>
    <source>
        <strain evidence="11">YC3-6</strain>
    </source>
</reference>
<comment type="caution">
    <text evidence="11">The sequence shown here is derived from an EMBL/GenBank/DDBJ whole genome shotgun (WGS) entry which is preliminary data.</text>
</comment>
<evidence type="ECO:0000256" key="3">
    <source>
        <dbReference type="ARBA" id="ARBA00022679"/>
    </source>
</evidence>
<feature type="transmembrane region" description="Helical" evidence="9">
    <location>
        <begin position="111"/>
        <end position="130"/>
    </location>
</feature>
<dbReference type="RefSeq" id="WP_199701503.1">
    <property type="nucleotide sequence ID" value="NZ_JAEMNV010000001.1"/>
</dbReference>
<dbReference type="GO" id="GO:0004582">
    <property type="term" value="F:dolichyl-phosphate beta-D-mannosyltransferase activity"/>
    <property type="evidence" value="ECO:0007669"/>
    <property type="project" value="UniProtKB-EC"/>
</dbReference>
<comment type="subcellular location">
    <subcellularLocation>
        <location evidence="1 9">Cell membrane</location>
        <topology evidence="1 9">Multi-pass membrane protein</topology>
    </subcellularLocation>
</comment>
<dbReference type="InterPro" id="IPR001173">
    <property type="entry name" value="Glyco_trans_2-like"/>
</dbReference>
<dbReference type="GO" id="GO:0016410">
    <property type="term" value="F:N-acyltransferase activity"/>
    <property type="evidence" value="ECO:0007669"/>
    <property type="project" value="UniProtKB-UniRule"/>
</dbReference>
<keyword evidence="5 9" id="KW-1133">Transmembrane helix</keyword>
<dbReference type="NCBIfam" id="TIGR00546">
    <property type="entry name" value="lnt"/>
    <property type="match status" value="1"/>
</dbReference>
<dbReference type="InterPro" id="IPR004563">
    <property type="entry name" value="Apolipo_AcylTrfase"/>
</dbReference>
<dbReference type="Gene3D" id="3.90.550.10">
    <property type="entry name" value="Spore Coat Polysaccharide Biosynthesis Protein SpsA, Chain A"/>
    <property type="match status" value="1"/>
</dbReference>
<dbReference type="InterPro" id="IPR039528">
    <property type="entry name" value="DPM1-like"/>
</dbReference>
<dbReference type="AlphaFoldDB" id="A0A934NLY7"/>
<keyword evidence="4 9" id="KW-0812">Transmembrane</keyword>
<comment type="similarity">
    <text evidence="9">Belongs to the CN hydrolase family. Apolipoprotein N-acyltransferase subfamily.</text>
</comment>
<evidence type="ECO:0000313" key="12">
    <source>
        <dbReference type="Proteomes" id="UP000655868"/>
    </source>
</evidence>
<dbReference type="SUPFAM" id="SSF53448">
    <property type="entry name" value="Nucleotide-diphospho-sugar transferases"/>
    <property type="match status" value="1"/>
</dbReference>
<feature type="transmembrane region" description="Helical" evidence="9">
    <location>
        <begin position="60"/>
        <end position="79"/>
    </location>
</feature>
<protein>
    <recommendedName>
        <fullName evidence="9">Apolipoprotein N-acyltransferase</fullName>
        <shortName evidence="9">ALP N-acyltransferase</shortName>
        <ecNumber evidence="9">2.3.1.269</ecNumber>
    </recommendedName>
</protein>
<keyword evidence="6 9" id="KW-0472">Membrane</keyword>
<keyword evidence="12" id="KW-1185">Reference proteome</keyword>
<evidence type="ECO:0000256" key="7">
    <source>
        <dbReference type="ARBA" id="ARBA00023315"/>
    </source>
</evidence>
<comment type="catalytic activity">
    <reaction evidence="9">
        <text>N-terminal S-1,2-diacyl-sn-glyceryl-L-cysteinyl-[lipoprotein] + a glycerophospholipid = N-acyl-S-1,2-diacyl-sn-glyceryl-L-cysteinyl-[lipoprotein] + a 2-acyl-sn-glycero-3-phospholipid + H(+)</text>
        <dbReference type="Rhea" id="RHEA:48228"/>
        <dbReference type="Rhea" id="RHEA-COMP:14681"/>
        <dbReference type="Rhea" id="RHEA-COMP:14684"/>
        <dbReference type="ChEBI" id="CHEBI:15378"/>
        <dbReference type="ChEBI" id="CHEBI:136912"/>
        <dbReference type="ChEBI" id="CHEBI:140656"/>
        <dbReference type="ChEBI" id="CHEBI:140657"/>
        <dbReference type="ChEBI" id="CHEBI:140660"/>
        <dbReference type="EC" id="2.3.1.269"/>
    </reaction>
</comment>
<evidence type="ECO:0000256" key="1">
    <source>
        <dbReference type="ARBA" id="ARBA00004651"/>
    </source>
</evidence>
<feature type="transmembrane region" description="Helical" evidence="9">
    <location>
        <begin position="187"/>
        <end position="210"/>
    </location>
</feature>
<dbReference type="Pfam" id="PF20154">
    <property type="entry name" value="LNT_N"/>
    <property type="match status" value="1"/>
</dbReference>
<dbReference type="GO" id="GO:0005886">
    <property type="term" value="C:plasma membrane"/>
    <property type="evidence" value="ECO:0007669"/>
    <property type="project" value="UniProtKB-SubCell"/>
</dbReference>
<evidence type="ECO:0000313" key="11">
    <source>
        <dbReference type="EMBL" id="MBJ8337671.1"/>
    </source>
</evidence>
<feature type="domain" description="CN hydrolase" evidence="10">
    <location>
        <begin position="220"/>
        <end position="472"/>
    </location>
</feature>
<feature type="transmembrane region" description="Helical" evidence="9">
    <location>
        <begin position="85"/>
        <end position="104"/>
    </location>
</feature>
<evidence type="ECO:0000256" key="8">
    <source>
        <dbReference type="ARBA" id="ARBA00050499"/>
    </source>
</evidence>
<dbReference type="FunFam" id="3.90.550.10:FF:000122">
    <property type="entry name" value="Dolichol-phosphate mannosyltransferase subunit 1"/>
    <property type="match status" value="1"/>
</dbReference>
<evidence type="ECO:0000259" key="10">
    <source>
        <dbReference type="PROSITE" id="PS50263"/>
    </source>
</evidence>
<evidence type="ECO:0000256" key="4">
    <source>
        <dbReference type="ARBA" id="ARBA00022692"/>
    </source>
</evidence>
<proteinExistence type="inferred from homology"/>
<evidence type="ECO:0000256" key="5">
    <source>
        <dbReference type="ARBA" id="ARBA00022989"/>
    </source>
</evidence>
<name>A0A934NLY7_9NOCA</name>
<comment type="function">
    <text evidence="9">Catalyzes the phospholipid dependent N-acylation of the N-terminal cysteine of apolipoprotein, the last step in lipoprotein maturation.</text>
</comment>
<gene>
    <name evidence="9 11" type="primary">lnt</name>
    <name evidence="11" type="ORF">JGU71_02115</name>
</gene>
<dbReference type="CDD" id="cd06442">
    <property type="entry name" value="DPM1_like"/>
    <property type="match status" value="1"/>
</dbReference>
<evidence type="ECO:0000256" key="9">
    <source>
        <dbReference type="HAMAP-Rule" id="MF_01148"/>
    </source>
</evidence>
<evidence type="ECO:0000256" key="6">
    <source>
        <dbReference type="ARBA" id="ARBA00023136"/>
    </source>
</evidence>
<dbReference type="PANTHER" id="PTHR38686:SF1">
    <property type="entry name" value="APOLIPOPROTEIN N-ACYLTRANSFERASE"/>
    <property type="match status" value="1"/>
</dbReference>
<dbReference type="EMBL" id="JAEMNV010000001">
    <property type="protein sequence ID" value="MBJ8337671.1"/>
    <property type="molecule type" value="Genomic_DNA"/>
</dbReference>
<dbReference type="Proteomes" id="UP000655868">
    <property type="component" value="Unassembled WGS sequence"/>
</dbReference>
<keyword evidence="3 9" id="KW-0808">Transferase</keyword>
<feature type="transmembrane region" description="Helical" evidence="9">
    <location>
        <begin position="36"/>
        <end position="53"/>
    </location>
</feature>
<dbReference type="EC" id="2.3.1.269" evidence="9"/>
<keyword evidence="2 9" id="KW-1003">Cell membrane</keyword>
<dbReference type="SUPFAM" id="SSF56317">
    <property type="entry name" value="Carbon-nitrogen hydrolase"/>
    <property type="match status" value="1"/>
</dbReference>
<dbReference type="CDD" id="cd07571">
    <property type="entry name" value="ALP_N-acyl_transferase"/>
    <property type="match status" value="1"/>
</dbReference>
<dbReference type="InterPro" id="IPR029044">
    <property type="entry name" value="Nucleotide-diphossugar_trans"/>
</dbReference>